<evidence type="ECO:0000313" key="5">
    <source>
        <dbReference type="Proteomes" id="UP001296943"/>
    </source>
</evidence>
<organism evidence="4 5">
    <name type="scientific">Aquibacillus albus</name>
    <dbReference type="NCBI Taxonomy" id="1168171"/>
    <lineage>
        <taxon>Bacteria</taxon>
        <taxon>Bacillati</taxon>
        <taxon>Bacillota</taxon>
        <taxon>Bacilli</taxon>
        <taxon>Bacillales</taxon>
        <taxon>Bacillaceae</taxon>
        <taxon>Aquibacillus</taxon>
    </lineage>
</organism>
<comment type="similarity">
    <text evidence="1 2">Belongs to the small heat shock protein (HSP20) family.</text>
</comment>
<evidence type="ECO:0000313" key="4">
    <source>
        <dbReference type="EMBL" id="MBM7570540.1"/>
    </source>
</evidence>
<dbReference type="EMBL" id="JAFBDR010000004">
    <property type="protein sequence ID" value="MBM7570540.1"/>
    <property type="molecule type" value="Genomic_DNA"/>
</dbReference>
<dbReference type="Pfam" id="PF00011">
    <property type="entry name" value="HSP20"/>
    <property type="match status" value="1"/>
</dbReference>
<accession>A0ABS2MXX3</accession>
<name>A0ABS2MXX3_9BACI</name>
<dbReference type="Proteomes" id="UP001296943">
    <property type="component" value="Unassembled WGS sequence"/>
</dbReference>
<dbReference type="InterPro" id="IPR002068">
    <property type="entry name" value="A-crystallin/Hsp20_dom"/>
</dbReference>
<dbReference type="InterPro" id="IPR031107">
    <property type="entry name" value="Small_HSP"/>
</dbReference>
<dbReference type="CDD" id="cd06464">
    <property type="entry name" value="ACD_sHsps-like"/>
    <property type="match status" value="1"/>
</dbReference>
<dbReference type="PROSITE" id="PS01031">
    <property type="entry name" value="SHSP"/>
    <property type="match status" value="1"/>
</dbReference>
<evidence type="ECO:0000256" key="1">
    <source>
        <dbReference type="PROSITE-ProRule" id="PRU00285"/>
    </source>
</evidence>
<proteinExistence type="inferred from homology"/>
<sequence length="158" mass="18784">MGEEPRRPKKKPDFQEMGSDFLRKMDDFFTNKPPRNILDSIDSFFQNQSLPARIPVDMFETDKEWIVKAELPGVNKEDIKVDISGDRVNISLTNDEDVKQYDEKHEFYQRERKYYHTERTVQLPYAIDKRTAKAKYNNGILEIRGPKKPRSNYHLDIE</sequence>
<gene>
    <name evidence="4" type="ORF">JOC48_001018</name>
</gene>
<keyword evidence="5" id="KW-1185">Reference proteome</keyword>
<feature type="domain" description="SHSP" evidence="3">
    <location>
        <begin position="47"/>
        <end position="158"/>
    </location>
</feature>
<evidence type="ECO:0000256" key="2">
    <source>
        <dbReference type="RuleBase" id="RU003616"/>
    </source>
</evidence>
<dbReference type="InterPro" id="IPR008978">
    <property type="entry name" value="HSP20-like_chaperone"/>
</dbReference>
<comment type="caution">
    <text evidence="4">The sequence shown here is derived from an EMBL/GenBank/DDBJ whole genome shotgun (WGS) entry which is preliminary data.</text>
</comment>
<dbReference type="Gene3D" id="2.60.40.790">
    <property type="match status" value="1"/>
</dbReference>
<dbReference type="PANTHER" id="PTHR11527">
    <property type="entry name" value="HEAT-SHOCK PROTEIN 20 FAMILY MEMBER"/>
    <property type="match status" value="1"/>
</dbReference>
<protein>
    <submittedName>
        <fullName evidence="4">HSP20 family protein</fullName>
    </submittedName>
</protein>
<reference evidence="4 5" key="1">
    <citation type="submission" date="2021-01" db="EMBL/GenBank/DDBJ databases">
        <title>Genomic Encyclopedia of Type Strains, Phase IV (KMG-IV): sequencing the most valuable type-strain genomes for metagenomic binning, comparative biology and taxonomic classification.</title>
        <authorList>
            <person name="Goeker M."/>
        </authorList>
    </citation>
    <scope>NUCLEOTIDE SEQUENCE [LARGE SCALE GENOMIC DNA]</scope>
    <source>
        <strain evidence="4 5">DSM 23711</strain>
    </source>
</reference>
<evidence type="ECO:0000259" key="3">
    <source>
        <dbReference type="PROSITE" id="PS01031"/>
    </source>
</evidence>
<dbReference type="SUPFAM" id="SSF49764">
    <property type="entry name" value="HSP20-like chaperones"/>
    <property type="match status" value="1"/>
</dbReference>
<dbReference type="RefSeq" id="WP_204497968.1">
    <property type="nucleotide sequence ID" value="NZ_JAFBDR010000004.1"/>
</dbReference>